<feature type="region of interest" description="Disordered" evidence="1">
    <location>
        <begin position="95"/>
        <end position="129"/>
    </location>
</feature>
<protein>
    <submittedName>
        <fullName evidence="3">Secreted protein</fullName>
    </submittedName>
</protein>
<accession>A0A1I7VL30</accession>
<evidence type="ECO:0000256" key="1">
    <source>
        <dbReference type="SAM" id="MobiDB-lite"/>
    </source>
</evidence>
<reference evidence="3" key="2">
    <citation type="submission" date="2016-11" db="UniProtKB">
        <authorList>
            <consortium name="WormBaseParasite"/>
        </authorList>
    </citation>
    <scope>IDENTIFICATION</scope>
</reference>
<name>A0A1I7VL30_LOALO</name>
<keyword evidence="2" id="KW-1185">Reference proteome</keyword>
<evidence type="ECO:0000313" key="3">
    <source>
        <dbReference type="WBParaSite" id="EN70_3715"/>
    </source>
</evidence>
<dbReference type="WBParaSite" id="EN70_3715">
    <property type="protein sequence ID" value="EN70_3715"/>
    <property type="gene ID" value="EN70_3715"/>
</dbReference>
<reference evidence="2" key="1">
    <citation type="submission" date="2012-04" db="EMBL/GenBank/DDBJ databases">
        <title>The Genome Sequence of Loa loa.</title>
        <authorList>
            <consortium name="The Broad Institute Genome Sequencing Platform"/>
            <consortium name="Broad Institute Genome Sequencing Center for Infectious Disease"/>
            <person name="Nutman T.B."/>
            <person name="Fink D.L."/>
            <person name="Russ C."/>
            <person name="Young S."/>
            <person name="Zeng Q."/>
            <person name="Gargeya S."/>
            <person name="Alvarado L."/>
            <person name="Berlin A."/>
            <person name="Chapman S.B."/>
            <person name="Chen Z."/>
            <person name="Freedman E."/>
            <person name="Gellesch M."/>
            <person name="Goldberg J."/>
            <person name="Griggs A."/>
            <person name="Gujja S."/>
            <person name="Heilman E.R."/>
            <person name="Heiman D."/>
            <person name="Howarth C."/>
            <person name="Mehta T."/>
            <person name="Neiman D."/>
            <person name="Pearson M."/>
            <person name="Roberts A."/>
            <person name="Saif S."/>
            <person name="Shea T."/>
            <person name="Shenoy N."/>
            <person name="Sisk P."/>
            <person name="Stolte C."/>
            <person name="Sykes S."/>
            <person name="White J."/>
            <person name="Yandava C."/>
            <person name="Haas B."/>
            <person name="Henn M.R."/>
            <person name="Nusbaum C."/>
            <person name="Birren B."/>
        </authorList>
    </citation>
    <scope>NUCLEOTIDE SEQUENCE [LARGE SCALE GENOMIC DNA]</scope>
</reference>
<proteinExistence type="predicted"/>
<sequence>MELAVLSLVKAAWSFRVLPNKSVIVRGGSTASSASCHLPFHPCLSLHNFKKWVRHSMHGTGPPSLLRFVWQSLTSLILAANTRECTLSGASIEEGMGGPIGGNCHRQHSSKLDKRRQASPPLQEGDRRE</sequence>
<organism evidence="2 3">
    <name type="scientific">Loa loa</name>
    <name type="common">Eye worm</name>
    <name type="synonym">Filaria loa</name>
    <dbReference type="NCBI Taxonomy" id="7209"/>
    <lineage>
        <taxon>Eukaryota</taxon>
        <taxon>Metazoa</taxon>
        <taxon>Ecdysozoa</taxon>
        <taxon>Nematoda</taxon>
        <taxon>Chromadorea</taxon>
        <taxon>Rhabditida</taxon>
        <taxon>Spirurina</taxon>
        <taxon>Spiruromorpha</taxon>
        <taxon>Filarioidea</taxon>
        <taxon>Onchocercidae</taxon>
        <taxon>Loa</taxon>
    </lineage>
</organism>
<evidence type="ECO:0000313" key="2">
    <source>
        <dbReference type="Proteomes" id="UP000095285"/>
    </source>
</evidence>
<dbReference type="AlphaFoldDB" id="A0A1I7VL30"/>
<dbReference type="Proteomes" id="UP000095285">
    <property type="component" value="Unassembled WGS sequence"/>
</dbReference>